<dbReference type="AlphaFoldDB" id="A0A0C3AMT1"/>
<reference evidence="1 2" key="1">
    <citation type="submission" date="2014-04" db="EMBL/GenBank/DDBJ databases">
        <authorList>
            <consortium name="DOE Joint Genome Institute"/>
            <person name="Kuo A."/>
            <person name="Zuccaro A."/>
            <person name="Kohler A."/>
            <person name="Nagy L.G."/>
            <person name="Floudas D."/>
            <person name="Copeland A."/>
            <person name="Barry K.W."/>
            <person name="Cichocki N."/>
            <person name="Veneault-Fourrey C."/>
            <person name="LaButti K."/>
            <person name="Lindquist E.A."/>
            <person name="Lipzen A."/>
            <person name="Lundell T."/>
            <person name="Morin E."/>
            <person name="Murat C."/>
            <person name="Sun H."/>
            <person name="Tunlid A."/>
            <person name="Henrissat B."/>
            <person name="Grigoriev I.V."/>
            <person name="Hibbett D.S."/>
            <person name="Martin F."/>
            <person name="Nordberg H.P."/>
            <person name="Cantor M.N."/>
            <person name="Hua S.X."/>
        </authorList>
    </citation>
    <scope>NUCLEOTIDE SEQUENCE [LARGE SCALE GENOMIC DNA]</scope>
    <source>
        <strain evidence="1 2">MAFF 305830</strain>
    </source>
</reference>
<gene>
    <name evidence="1" type="ORF">M408DRAFT_333916</name>
</gene>
<dbReference type="EMBL" id="KN824420">
    <property type="protein sequence ID" value="KIM20581.1"/>
    <property type="molecule type" value="Genomic_DNA"/>
</dbReference>
<sequence>MESLISSKIWFTAPSMSMESSTSEVNRIVGAERLLVMSISGTGMELDRPGICTGGGVIIGFDFGFVCRGQALETGAGTAMGWGGITDGGGNRFSGAAGLSSLSLKRTSFPLPFERSLS</sequence>
<dbReference type="Proteomes" id="UP000054097">
    <property type="component" value="Unassembled WGS sequence"/>
</dbReference>
<evidence type="ECO:0000313" key="1">
    <source>
        <dbReference type="EMBL" id="KIM20581.1"/>
    </source>
</evidence>
<keyword evidence="2" id="KW-1185">Reference proteome</keyword>
<dbReference type="HOGENOM" id="CLU_2074573_0_0_1"/>
<organism evidence="1 2">
    <name type="scientific">Serendipita vermifera MAFF 305830</name>
    <dbReference type="NCBI Taxonomy" id="933852"/>
    <lineage>
        <taxon>Eukaryota</taxon>
        <taxon>Fungi</taxon>
        <taxon>Dikarya</taxon>
        <taxon>Basidiomycota</taxon>
        <taxon>Agaricomycotina</taxon>
        <taxon>Agaricomycetes</taxon>
        <taxon>Sebacinales</taxon>
        <taxon>Serendipitaceae</taxon>
        <taxon>Serendipita</taxon>
    </lineage>
</organism>
<protein>
    <submittedName>
        <fullName evidence="1">Uncharacterized protein</fullName>
    </submittedName>
</protein>
<name>A0A0C3AMT1_SERVB</name>
<reference evidence="2" key="2">
    <citation type="submission" date="2015-01" db="EMBL/GenBank/DDBJ databases">
        <title>Evolutionary Origins and Diversification of the Mycorrhizal Mutualists.</title>
        <authorList>
            <consortium name="DOE Joint Genome Institute"/>
            <consortium name="Mycorrhizal Genomics Consortium"/>
            <person name="Kohler A."/>
            <person name="Kuo A."/>
            <person name="Nagy L.G."/>
            <person name="Floudas D."/>
            <person name="Copeland A."/>
            <person name="Barry K.W."/>
            <person name="Cichocki N."/>
            <person name="Veneault-Fourrey C."/>
            <person name="LaButti K."/>
            <person name="Lindquist E.A."/>
            <person name="Lipzen A."/>
            <person name="Lundell T."/>
            <person name="Morin E."/>
            <person name="Murat C."/>
            <person name="Riley R."/>
            <person name="Ohm R."/>
            <person name="Sun H."/>
            <person name="Tunlid A."/>
            <person name="Henrissat B."/>
            <person name="Grigoriev I.V."/>
            <person name="Hibbett D.S."/>
            <person name="Martin F."/>
        </authorList>
    </citation>
    <scope>NUCLEOTIDE SEQUENCE [LARGE SCALE GENOMIC DNA]</scope>
    <source>
        <strain evidence="2">MAFF 305830</strain>
    </source>
</reference>
<accession>A0A0C3AMT1</accession>
<proteinExistence type="predicted"/>
<evidence type="ECO:0000313" key="2">
    <source>
        <dbReference type="Proteomes" id="UP000054097"/>
    </source>
</evidence>